<feature type="transmembrane region" description="Helical" evidence="9">
    <location>
        <begin position="133"/>
        <end position="154"/>
    </location>
</feature>
<name>K9AWD2_9MICO</name>
<keyword evidence="11" id="KW-1185">Reference proteome</keyword>
<proteinExistence type="inferred from homology"/>
<feature type="transmembrane region" description="Helical" evidence="9">
    <location>
        <begin position="359"/>
        <end position="379"/>
    </location>
</feature>
<dbReference type="EMBL" id="AMSP01000013">
    <property type="protein sequence ID" value="EKU45810.1"/>
    <property type="molecule type" value="Genomic_DNA"/>
</dbReference>
<protein>
    <submittedName>
        <fullName evidence="10">Choline/carnitine/betaine transporter</fullName>
    </submittedName>
</protein>
<feature type="transmembrane region" description="Helical" evidence="9">
    <location>
        <begin position="444"/>
        <end position="466"/>
    </location>
</feature>
<feature type="transmembrane region" description="Helical" evidence="9">
    <location>
        <begin position="190"/>
        <end position="207"/>
    </location>
</feature>
<dbReference type="Pfam" id="PF02028">
    <property type="entry name" value="BCCT"/>
    <property type="match status" value="1"/>
</dbReference>
<evidence type="ECO:0000256" key="6">
    <source>
        <dbReference type="ARBA" id="ARBA00022989"/>
    </source>
</evidence>
<accession>K9AWD2</accession>
<dbReference type="PANTHER" id="PTHR30047">
    <property type="entry name" value="HIGH-AFFINITY CHOLINE TRANSPORT PROTEIN-RELATED"/>
    <property type="match status" value="1"/>
</dbReference>
<evidence type="ECO:0000313" key="10">
    <source>
        <dbReference type="EMBL" id="EKU45810.1"/>
    </source>
</evidence>
<dbReference type="GO" id="GO:0005886">
    <property type="term" value="C:plasma membrane"/>
    <property type="evidence" value="ECO:0007669"/>
    <property type="project" value="UniProtKB-SubCell"/>
</dbReference>
<evidence type="ECO:0000256" key="4">
    <source>
        <dbReference type="ARBA" id="ARBA00022475"/>
    </source>
</evidence>
<evidence type="ECO:0000256" key="3">
    <source>
        <dbReference type="ARBA" id="ARBA00022448"/>
    </source>
</evidence>
<dbReference type="Proteomes" id="UP000009879">
    <property type="component" value="Unassembled WGS sequence"/>
</dbReference>
<comment type="similarity">
    <text evidence="2">Belongs to the BCCT transporter (TC 2.A.15) family.</text>
</comment>
<feature type="transmembrane region" description="Helical" evidence="9">
    <location>
        <begin position="228"/>
        <end position="252"/>
    </location>
</feature>
<evidence type="ECO:0000256" key="2">
    <source>
        <dbReference type="ARBA" id="ARBA00005658"/>
    </source>
</evidence>
<sequence length="564" mass="60586">MEFAMQYESGQSDAEDSASRPQHRHAQLPGHGMDFPGGISPAMAEANALRHRPGSVFWISIAGVAAFTLWGVLSPDGMATTMTNAMNSVAASVGWTYLIVPLGCIGLLLYLGFGRFGRVRLGAEDDRPEFSTWAWLAMILSAVMGIGLISYGVAEPISHFTTPPHDLAAPGTTEAAVVALQYSYFDWGPHAWAVFGVFGLAIAYSTHKRGNTGLISPMLRPLFGKAMGGWLGKLVDIMAVVATLFGTTTSLGLGASQISEGLNRVFGIPNELFVQIIIILGITVVFTLSALSGVNKGIKFLSQTTAVLSIFLGLFVLIVGPTGFIGNLFFRATGQYLGEFFTMSLLTPLTSDAVGWYQYWTYFMMAWWLSWGAFVGVFLAKISKGRTVRQFVLGVMGVPSLVFFAWFTVFGGTAIKIDMDGGGQIGKAAAENVNSAFFETLGNLPWTGLTSVIAIILVVLYFVSGADANTFVLSMLTSRGTLEPSRWVLTVWGVLTGTTAMVLFFAGGLAALQQAAMLSALPFAIIVALLGICIVKTLHEDHSMDAYRTVRRKDLPEEFATTEV</sequence>
<keyword evidence="4" id="KW-1003">Cell membrane</keyword>
<reference evidence="10 11" key="1">
    <citation type="submission" date="2012-09" db="EMBL/GenBank/DDBJ databases">
        <title>Genome Sequence of Brevibacterium casei S18.</title>
        <authorList>
            <person name="Sharma R."/>
            <person name="Singh A."/>
            <person name="Jangir P.K."/>
        </authorList>
    </citation>
    <scope>NUCLEOTIDE SEQUENCE [LARGE SCALE GENOMIC DNA]</scope>
    <source>
        <strain evidence="10 11">S18</strain>
    </source>
</reference>
<feature type="transmembrane region" description="Helical" evidence="9">
    <location>
        <begin position="56"/>
        <end position="73"/>
    </location>
</feature>
<evidence type="ECO:0000256" key="7">
    <source>
        <dbReference type="ARBA" id="ARBA00023136"/>
    </source>
</evidence>
<dbReference type="NCBIfam" id="TIGR00842">
    <property type="entry name" value="bcct"/>
    <property type="match status" value="1"/>
</dbReference>
<keyword evidence="7 9" id="KW-0472">Membrane</keyword>
<comment type="subcellular location">
    <subcellularLocation>
        <location evidence="1">Cell membrane</location>
        <topology evidence="1">Multi-pass membrane protein</topology>
    </subcellularLocation>
</comment>
<feature type="transmembrane region" description="Helical" evidence="9">
    <location>
        <begin position="487"/>
        <end position="509"/>
    </location>
</feature>
<gene>
    <name evidence="10" type="ORF">C272_13638</name>
</gene>
<feature type="transmembrane region" description="Helical" evidence="9">
    <location>
        <begin position="391"/>
        <end position="410"/>
    </location>
</feature>
<keyword evidence="5 9" id="KW-0812">Transmembrane</keyword>
<organism evidence="10 11">
    <name type="scientific">Brevibacterium casei S18</name>
    <dbReference type="NCBI Taxonomy" id="1229781"/>
    <lineage>
        <taxon>Bacteria</taxon>
        <taxon>Bacillati</taxon>
        <taxon>Actinomycetota</taxon>
        <taxon>Actinomycetes</taxon>
        <taxon>Micrococcales</taxon>
        <taxon>Brevibacteriaceae</taxon>
        <taxon>Brevibacterium</taxon>
    </lineage>
</organism>
<dbReference type="InterPro" id="IPR000060">
    <property type="entry name" value="BCCT_transptr"/>
</dbReference>
<dbReference type="eggNOG" id="COG1292">
    <property type="taxonomic scope" value="Bacteria"/>
</dbReference>
<keyword evidence="3" id="KW-0813">Transport</keyword>
<feature type="transmembrane region" description="Helical" evidence="9">
    <location>
        <begin position="306"/>
        <end position="330"/>
    </location>
</feature>
<feature type="transmembrane region" description="Helical" evidence="9">
    <location>
        <begin position="272"/>
        <end position="294"/>
    </location>
</feature>
<evidence type="ECO:0000256" key="9">
    <source>
        <dbReference type="SAM" id="Phobius"/>
    </source>
</evidence>
<feature type="transmembrane region" description="Helical" evidence="9">
    <location>
        <begin position="515"/>
        <end position="535"/>
    </location>
</feature>
<feature type="transmembrane region" description="Helical" evidence="9">
    <location>
        <begin position="93"/>
        <end position="113"/>
    </location>
</feature>
<evidence type="ECO:0000256" key="5">
    <source>
        <dbReference type="ARBA" id="ARBA00022692"/>
    </source>
</evidence>
<evidence type="ECO:0000313" key="11">
    <source>
        <dbReference type="Proteomes" id="UP000009879"/>
    </source>
</evidence>
<keyword evidence="6 9" id="KW-1133">Transmembrane helix</keyword>
<dbReference type="GO" id="GO:0022857">
    <property type="term" value="F:transmembrane transporter activity"/>
    <property type="evidence" value="ECO:0007669"/>
    <property type="project" value="InterPro"/>
</dbReference>
<evidence type="ECO:0000256" key="1">
    <source>
        <dbReference type="ARBA" id="ARBA00004651"/>
    </source>
</evidence>
<dbReference type="AlphaFoldDB" id="K9AWD2"/>
<evidence type="ECO:0000256" key="8">
    <source>
        <dbReference type="SAM" id="MobiDB-lite"/>
    </source>
</evidence>
<dbReference type="PATRIC" id="fig|1229781.4.peg.2735"/>
<comment type="caution">
    <text evidence="10">The sequence shown here is derived from an EMBL/GenBank/DDBJ whole genome shotgun (WGS) entry which is preliminary data.</text>
</comment>
<feature type="region of interest" description="Disordered" evidence="8">
    <location>
        <begin position="1"/>
        <end position="31"/>
    </location>
</feature>
<dbReference type="PANTHER" id="PTHR30047:SF7">
    <property type="entry name" value="HIGH-AFFINITY CHOLINE TRANSPORT PROTEIN"/>
    <property type="match status" value="1"/>
</dbReference>